<dbReference type="InterPro" id="IPR003356">
    <property type="entry name" value="DNA_methylase_A-5"/>
</dbReference>
<accession>B7T0H3</accession>
<protein>
    <submittedName>
        <fullName evidence="2">Gp22</fullName>
    </submittedName>
</protein>
<feature type="domain" description="DNA methylase adenine-specific" evidence="1">
    <location>
        <begin position="53"/>
        <end position="149"/>
    </location>
</feature>
<sequence>MSSMINDILDIKDSYQAPQKIMDMLYGDIEERNKTFMEFLKAYKNDVNYDWFHEYFQDEHANRKKHKQDFTPKSISKLLVELVSDKQGDYYEPAAGTGGIVIEKWNNDRMQHSPFDYLPSMYFYIAEELSDRTIPFLLFNMIIRGMNGLVVQCDVLTREAYGAWFIQNDKNDHLGFSSLNRLPYTEDIEKELNIKFVEHRYPNIKQTQAVPEWLLSNLTLKEEKQLTLF</sequence>
<dbReference type="KEGG" id="vg:7056931"/>
<evidence type="ECO:0000313" key="3">
    <source>
        <dbReference type="Proteomes" id="UP000002450"/>
    </source>
</evidence>
<dbReference type="OrthoDB" id="7725at10239"/>
<keyword evidence="3" id="KW-1185">Reference proteome</keyword>
<dbReference type="RefSeq" id="YP_002332385.1">
    <property type="nucleotide sequence ID" value="NC_011612.1"/>
</dbReference>
<dbReference type="InterPro" id="IPR029063">
    <property type="entry name" value="SAM-dependent_MTases_sf"/>
</dbReference>
<proteinExistence type="predicted"/>
<dbReference type="Proteomes" id="UP000002450">
    <property type="component" value="Segment"/>
</dbReference>
<reference evidence="2 3" key="1">
    <citation type="journal article" date="2009" name="Appl. Environ. Microbiol.">
        <title>Functional genomic analysis of two Staphylococcus aureus phages isolated from the dairy environment.</title>
        <authorList>
            <person name="Garcia P."/>
            <person name="Martinez B."/>
            <person name="Obeso J.M."/>
            <person name="Lavigne R."/>
            <person name="Lurz R."/>
            <person name="Rodriguez A."/>
        </authorList>
    </citation>
    <scope>NUCLEOTIDE SEQUENCE [LARGE SCALE GENOMIC DNA]</scope>
</reference>
<dbReference type="GO" id="GO:0003677">
    <property type="term" value="F:DNA binding"/>
    <property type="evidence" value="ECO:0007669"/>
    <property type="project" value="InterPro"/>
</dbReference>
<dbReference type="GeneID" id="7056931"/>
<name>B7T0H3_9CAUD</name>
<dbReference type="Pfam" id="PF02384">
    <property type="entry name" value="N6_Mtase"/>
    <property type="match status" value="1"/>
</dbReference>
<organism evidence="2 3">
    <name type="scientific">Staphylococcus phage phiSauS-IPLA35</name>
    <dbReference type="NCBI Taxonomy" id="2914017"/>
    <lineage>
        <taxon>Viruses</taxon>
        <taxon>Duplodnaviria</taxon>
        <taxon>Heunggongvirae</taxon>
        <taxon>Uroviricota</taxon>
        <taxon>Caudoviricetes</taxon>
        <taxon>Triavirus</taxon>
        <taxon>Triavirus IPLA35</taxon>
    </lineage>
</organism>
<dbReference type="GO" id="GO:0008170">
    <property type="term" value="F:N-methyltransferase activity"/>
    <property type="evidence" value="ECO:0007669"/>
    <property type="project" value="InterPro"/>
</dbReference>
<dbReference type="Gene3D" id="3.40.50.150">
    <property type="entry name" value="Vaccinia Virus protein VP39"/>
    <property type="match status" value="1"/>
</dbReference>
<dbReference type="SUPFAM" id="SSF53335">
    <property type="entry name" value="S-adenosyl-L-methionine-dependent methyltransferases"/>
    <property type="match status" value="1"/>
</dbReference>
<evidence type="ECO:0000259" key="1">
    <source>
        <dbReference type="Pfam" id="PF02384"/>
    </source>
</evidence>
<evidence type="ECO:0000313" key="2">
    <source>
        <dbReference type="EMBL" id="ACJ64611.1"/>
    </source>
</evidence>
<dbReference type="EMBL" id="EU861005">
    <property type="protein sequence ID" value="ACJ64611.1"/>
    <property type="molecule type" value="Genomic_DNA"/>
</dbReference>